<protein>
    <submittedName>
        <fullName evidence="1">Unnamed protein product</fullName>
    </submittedName>
</protein>
<name>A0A9W6YR84_AMBMO</name>
<gene>
    <name evidence="1" type="ORF">Amon01_000031000</name>
</gene>
<evidence type="ECO:0000313" key="2">
    <source>
        <dbReference type="Proteomes" id="UP001165063"/>
    </source>
</evidence>
<dbReference type="AlphaFoldDB" id="A0A9W6YR84"/>
<evidence type="ECO:0000313" key="1">
    <source>
        <dbReference type="EMBL" id="GMG19237.1"/>
    </source>
</evidence>
<dbReference type="EMBL" id="BSXU01000089">
    <property type="protein sequence ID" value="GMG19237.1"/>
    <property type="molecule type" value="Genomic_DNA"/>
</dbReference>
<reference evidence="1" key="1">
    <citation type="submission" date="2023-04" db="EMBL/GenBank/DDBJ databases">
        <title>Ambrosiozyma monospora NBRC 1965.</title>
        <authorList>
            <person name="Ichikawa N."/>
            <person name="Sato H."/>
            <person name="Tonouchi N."/>
        </authorList>
    </citation>
    <scope>NUCLEOTIDE SEQUENCE</scope>
    <source>
        <strain evidence="1">NBRC 1965</strain>
    </source>
</reference>
<dbReference type="Proteomes" id="UP001165063">
    <property type="component" value="Unassembled WGS sequence"/>
</dbReference>
<keyword evidence="2" id="KW-1185">Reference proteome</keyword>
<proteinExistence type="predicted"/>
<organism evidence="1 2">
    <name type="scientific">Ambrosiozyma monospora</name>
    <name type="common">Yeast</name>
    <name type="synonym">Endomycopsis monosporus</name>
    <dbReference type="NCBI Taxonomy" id="43982"/>
    <lineage>
        <taxon>Eukaryota</taxon>
        <taxon>Fungi</taxon>
        <taxon>Dikarya</taxon>
        <taxon>Ascomycota</taxon>
        <taxon>Saccharomycotina</taxon>
        <taxon>Pichiomycetes</taxon>
        <taxon>Pichiales</taxon>
        <taxon>Pichiaceae</taxon>
        <taxon>Ambrosiozyma</taxon>
    </lineage>
</organism>
<sequence>MPQVLTTIQSLSPASSMTSSSEIKLRCKTCNINHPQNQHILPPTVMKQAFKVSSAYSSKYQELRQLEQAANHLDMGTTYQQRNDYL</sequence>
<comment type="caution">
    <text evidence="1">The sequence shown here is derived from an EMBL/GenBank/DDBJ whole genome shotgun (WGS) entry which is preliminary data.</text>
</comment>
<accession>A0A9W6YR84</accession>